<feature type="compositionally biased region" description="Low complexity" evidence="5">
    <location>
        <begin position="82"/>
        <end position="96"/>
    </location>
</feature>
<gene>
    <name evidence="7" type="ORF">ACFQ2F_08930</name>
</gene>
<feature type="region of interest" description="Disordered" evidence="5">
    <location>
        <begin position="69"/>
        <end position="110"/>
    </location>
</feature>
<protein>
    <recommendedName>
        <fullName evidence="6">Cytochrome c domain-containing protein</fullName>
    </recommendedName>
</protein>
<dbReference type="SUPFAM" id="SSF46626">
    <property type="entry name" value="Cytochrome c"/>
    <property type="match status" value="1"/>
</dbReference>
<evidence type="ECO:0000313" key="7">
    <source>
        <dbReference type="EMBL" id="MFD0987221.1"/>
    </source>
</evidence>
<comment type="caution">
    <text evidence="7">The sequence shown here is derived from an EMBL/GenBank/DDBJ whole genome shotgun (WGS) entry which is preliminary data.</text>
</comment>
<accession>A0ABW3JAU1</accession>
<proteinExistence type="predicted"/>
<organism evidence="7 8">
    <name type="scientific">Methyloligella solikamskensis</name>
    <dbReference type="NCBI Taxonomy" id="1177756"/>
    <lineage>
        <taxon>Bacteria</taxon>
        <taxon>Pseudomonadati</taxon>
        <taxon>Pseudomonadota</taxon>
        <taxon>Alphaproteobacteria</taxon>
        <taxon>Hyphomicrobiales</taxon>
        <taxon>Hyphomicrobiaceae</taxon>
        <taxon>Methyloligella</taxon>
    </lineage>
</organism>
<dbReference type="RefSeq" id="WP_379088787.1">
    <property type="nucleotide sequence ID" value="NZ_JBHTJO010000001.1"/>
</dbReference>
<evidence type="ECO:0000256" key="1">
    <source>
        <dbReference type="ARBA" id="ARBA00022617"/>
    </source>
</evidence>
<evidence type="ECO:0000256" key="2">
    <source>
        <dbReference type="ARBA" id="ARBA00022723"/>
    </source>
</evidence>
<dbReference type="PROSITE" id="PS51007">
    <property type="entry name" value="CYTC"/>
    <property type="match status" value="1"/>
</dbReference>
<sequence length="252" mass="26580">MKALMRHAPLVAFCLTLGVLFLTEGVPWVVAQSEAAPATAMVTGGGGASDTSEAAVTADKTGETMELAANETSADDKDEKSAAPAKGAAEAGDQASDAVECCEPGDTTPPLELVEKVPPGGLHSPYPDYKKMAADDPNLVKQFRLPGCNECHGGTGGGGFCPALSQGVWFWGNTDDVLFRLIALGSDGLKEQGFHRIQWGTVHAGMPPMGHTIKTADHLWKIIAFIRSINPEGTNPPEKVIPGKMELEDWEK</sequence>
<dbReference type="Gene3D" id="1.10.760.10">
    <property type="entry name" value="Cytochrome c-like domain"/>
    <property type="match status" value="1"/>
</dbReference>
<keyword evidence="1 4" id="KW-0349">Heme</keyword>
<evidence type="ECO:0000256" key="3">
    <source>
        <dbReference type="ARBA" id="ARBA00023004"/>
    </source>
</evidence>
<keyword evidence="8" id="KW-1185">Reference proteome</keyword>
<dbReference type="Proteomes" id="UP001597102">
    <property type="component" value="Unassembled WGS sequence"/>
</dbReference>
<feature type="domain" description="Cytochrome c" evidence="6">
    <location>
        <begin position="134"/>
        <end position="230"/>
    </location>
</feature>
<evidence type="ECO:0000313" key="8">
    <source>
        <dbReference type="Proteomes" id="UP001597102"/>
    </source>
</evidence>
<feature type="region of interest" description="Disordered" evidence="5">
    <location>
        <begin position="42"/>
        <end position="61"/>
    </location>
</feature>
<keyword evidence="3 4" id="KW-0408">Iron</keyword>
<evidence type="ECO:0000256" key="4">
    <source>
        <dbReference type="PROSITE-ProRule" id="PRU00433"/>
    </source>
</evidence>
<evidence type="ECO:0000256" key="5">
    <source>
        <dbReference type="SAM" id="MobiDB-lite"/>
    </source>
</evidence>
<dbReference type="InterPro" id="IPR036909">
    <property type="entry name" value="Cyt_c-like_dom_sf"/>
</dbReference>
<evidence type="ECO:0000259" key="6">
    <source>
        <dbReference type="PROSITE" id="PS51007"/>
    </source>
</evidence>
<reference evidence="8" key="1">
    <citation type="journal article" date="2019" name="Int. J. Syst. Evol. Microbiol.">
        <title>The Global Catalogue of Microorganisms (GCM) 10K type strain sequencing project: providing services to taxonomists for standard genome sequencing and annotation.</title>
        <authorList>
            <consortium name="The Broad Institute Genomics Platform"/>
            <consortium name="The Broad Institute Genome Sequencing Center for Infectious Disease"/>
            <person name="Wu L."/>
            <person name="Ma J."/>
        </authorList>
    </citation>
    <scope>NUCLEOTIDE SEQUENCE [LARGE SCALE GENOMIC DNA]</scope>
    <source>
        <strain evidence="8">CCUG 61697</strain>
    </source>
</reference>
<name>A0ABW3JAU1_9HYPH</name>
<keyword evidence="2 4" id="KW-0479">Metal-binding</keyword>
<dbReference type="EMBL" id="JBHTJO010000001">
    <property type="protein sequence ID" value="MFD0987221.1"/>
    <property type="molecule type" value="Genomic_DNA"/>
</dbReference>
<dbReference type="InterPro" id="IPR009056">
    <property type="entry name" value="Cyt_c-like_dom"/>
</dbReference>